<organism evidence="2 3">
    <name type="scientific">Madurella fahalii</name>
    <dbReference type="NCBI Taxonomy" id="1157608"/>
    <lineage>
        <taxon>Eukaryota</taxon>
        <taxon>Fungi</taxon>
        <taxon>Dikarya</taxon>
        <taxon>Ascomycota</taxon>
        <taxon>Pezizomycotina</taxon>
        <taxon>Sordariomycetes</taxon>
        <taxon>Sordariomycetidae</taxon>
        <taxon>Sordariales</taxon>
        <taxon>Sordariales incertae sedis</taxon>
        <taxon>Madurella</taxon>
    </lineage>
</organism>
<dbReference type="RefSeq" id="XP_070922765.1">
    <property type="nucleotide sequence ID" value="XM_071066664.1"/>
</dbReference>
<name>A0ABQ0GTF7_9PEZI</name>
<evidence type="ECO:0000313" key="3">
    <source>
        <dbReference type="Proteomes" id="UP001628179"/>
    </source>
</evidence>
<dbReference type="EMBL" id="BAAFSV010000006">
    <property type="protein sequence ID" value="GAB1321035.1"/>
    <property type="molecule type" value="Genomic_DNA"/>
</dbReference>
<sequence length="429" mass="46839">MGLQLEASKQNSFEQHGPWHFRDVRFKQDKRVELETALFHTTTIPELNDRFLDISKGSRADGHNQAQPPEIALSVSKPTKLEVQQLNKAPSARIATTTNSKIDRPTCLVTAHPDLVFTKVVPSGQQVVTFPLQQLHAYQRPCLKRRRPDTDVDGPNTASSGCKKRRLLRQLVTSRLSEPFSLPATHILNREAVATGDKRFLKLAAIMSTRRLNNVGAGQAPPAPALQPSPSTWLRRAAVINSFRLRVCAEAAERGIAQAAELAAKAAVFQQSHGSSAFFGGRYLVDSAGRPSGAVTPGINSPQPKLWPPPPGAGFRPPTARSLPGPQAGGPTSTVLRIPSPRLRPMRSPELRVTRPAIALEDLTDLDDDDVAFPSSEHESRYDDEPEDVYADFGVIFGGGESGSTEADAGDHYEDYMDDLDGIPWNVRC</sequence>
<reference evidence="2 3" key="1">
    <citation type="submission" date="2024-09" db="EMBL/GenBank/DDBJ databases">
        <title>Itraconazole resistance in Madurella fahalii resulting from another homologue of gene encoding cytochrome P450 14-alpha sterol demethylase (CYP51).</title>
        <authorList>
            <person name="Yoshioka I."/>
            <person name="Fahal A.H."/>
            <person name="Kaneko S."/>
            <person name="Yaguchi T."/>
        </authorList>
    </citation>
    <scope>NUCLEOTIDE SEQUENCE [LARGE SCALE GENOMIC DNA]</scope>
    <source>
        <strain evidence="2 3">IFM 68171</strain>
    </source>
</reference>
<proteinExistence type="predicted"/>
<keyword evidence="3" id="KW-1185">Reference proteome</keyword>
<evidence type="ECO:0000256" key="1">
    <source>
        <dbReference type="SAM" id="MobiDB-lite"/>
    </source>
</evidence>
<comment type="caution">
    <text evidence="2">The sequence shown here is derived from an EMBL/GenBank/DDBJ whole genome shotgun (WGS) entry which is preliminary data.</text>
</comment>
<accession>A0ABQ0GTF7</accession>
<gene>
    <name evidence="2" type="ORF">MFIFM68171_11245</name>
</gene>
<dbReference type="GeneID" id="98181987"/>
<feature type="region of interest" description="Disordered" evidence="1">
    <location>
        <begin position="294"/>
        <end position="342"/>
    </location>
</feature>
<dbReference type="Proteomes" id="UP001628179">
    <property type="component" value="Unassembled WGS sequence"/>
</dbReference>
<evidence type="ECO:0000313" key="2">
    <source>
        <dbReference type="EMBL" id="GAB1321035.1"/>
    </source>
</evidence>
<protein>
    <submittedName>
        <fullName evidence="2">Uncharacterized protein</fullName>
    </submittedName>
</protein>